<sequence>MAHVKGFLFSIISPISSYELFSLTSRLGVRFLDKFEAGVDYRSTSQVLDLIWVAVGVAINIYIAEKGMSFNEITEEENNTHICLKIWYMYYKWAEIWKAHQTGMRVGNFDLQQNSLSAAGPFFASAAKSNYTTAIAHFLSTITTYPQLEEKLRYCSTFKIPNKDRHICFGFDEALETFGVRFVKQNISGNVIDETNLNNQIKAFQDERERIDLLLSEYLDDRSISHSEQAIKSRKESL</sequence>
<keyword evidence="2" id="KW-1185">Reference proteome</keyword>
<dbReference type="OrthoDB" id="2427988at2759"/>
<evidence type="ECO:0000313" key="2">
    <source>
        <dbReference type="Proteomes" id="UP000266861"/>
    </source>
</evidence>
<proteinExistence type="predicted"/>
<dbReference type="AlphaFoldDB" id="A0A397JPA4"/>
<organism evidence="1 2">
    <name type="scientific">Diversispora epigaea</name>
    <dbReference type="NCBI Taxonomy" id="1348612"/>
    <lineage>
        <taxon>Eukaryota</taxon>
        <taxon>Fungi</taxon>
        <taxon>Fungi incertae sedis</taxon>
        <taxon>Mucoromycota</taxon>
        <taxon>Glomeromycotina</taxon>
        <taxon>Glomeromycetes</taxon>
        <taxon>Diversisporales</taxon>
        <taxon>Diversisporaceae</taxon>
        <taxon>Diversispora</taxon>
    </lineage>
</organism>
<dbReference type="Proteomes" id="UP000266861">
    <property type="component" value="Unassembled WGS sequence"/>
</dbReference>
<gene>
    <name evidence="1" type="ORF">Glove_18g70</name>
</gene>
<name>A0A397JPA4_9GLOM</name>
<reference evidence="1 2" key="1">
    <citation type="submission" date="2018-08" db="EMBL/GenBank/DDBJ databases">
        <title>Genome and evolution of the arbuscular mycorrhizal fungus Diversispora epigaea (formerly Glomus versiforme) and its bacterial endosymbionts.</title>
        <authorList>
            <person name="Sun X."/>
            <person name="Fei Z."/>
            <person name="Harrison M."/>
        </authorList>
    </citation>
    <scope>NUCLEOTIDE SEQUENCE [LARGE SCALE GENOMIC DNA]</scope>
    <source>
        <strain evidence="1 2">IT104</strain>
    </source>
</reference>
<dbReference type="EMBL" id="PQFF01000016">
    <property type="protein sequence ID" value="RHZ89182.1"/>
    <property type="molecule type" value="Genomic_DNA"/>
</dbReference>
<accession>A0A397JPA4</accession>
<protein>
    <submittedName>
        <fullName evidence="1">Uncharacterized protein</fullName>
    </submittedName>
</protein>
<comment type="caution">
    <text evidence="1">The sequence shown here is derived from an EMBL/GenBank/DDBJ whole genome shotgun (WGS) entry which is preliminary data.</text>
</comment>
<evidence type="ECO:0000313" key="1">
    <source>
        <dbReference type="EMBL" id="RHZ89182.1"/>
    </source>
</evidence>